<feature type="non-terminal residue" evidence="2">
    <location>
        <position position="1"/>
    </location>
</feature>
<name>A0A699WP59_TANCI</name>
<dbReference type="AlphaFoldDB" id="A0A699WP59"/>
<sequence>EQLPDNQLIPVLRRLNNWIPNQPTAGVAESPLEQEQALLENLNTQFGNKRKQIQEAEAHVNNARAYQDAATAHAARLSVVKIFDADEDAGHQCPLCASALTEVPPSIAALSSAFDRMQTQLSTV</sequence>
<feature type="non-terminal residue" evidence="2">
    <location>
        <position position="124"/>
    </location>
</feature>
<evidence type="ECO:0000256" key="1">
    <source>
        <dbReference type="SAM" id="Coils"/>
    </source>
</evidence>
<proteinExistence type="predicted"/>
<dbReference type="EMBL" id="BKCJ011740920">
    <property type="protein sequence ID" value="GFD49395.1"/>
    <property type="molecule type" value="Genomic_DNA"/>
</dbReference>
<comment type="caution">
    <text evidence="2">The sequence shown here is derived from an EMBL/GenBank/DDBJ whole genome shotgun (WGS) entry which is preliminary data.</text>
</comment>
<protein>
    <submittedName>
        <fullName evidence="2">Uncharacterized protein</fullName>
    </submittedName>
</protein>
<organism evidence="2">
    <name type="scientific">Tanacetum cinerariifolium</name>
    <name type="common">Dalmatian daisy</name>
    <name type="synonym">Chrysanthemum cinerariifolium</name>
    <dbReference type="NCBI Taxonomy" id="118510"/>
    <lineage>
        <taxon>Eukaryota</taxon>
        <taxon>Viridiplantae</taxon>
        <taxon>Streptophyta</taxon>
        <taxon>Embryophyta</taxon>
        <taxon>Tracheophyta</taxon>
        <taxon>Spermatophyta</taxon>
        <taxon>Magnoliopsida</taxon>
        <taxon>eudicotyledons</taxon>
        <taxon>Gunneridae</taxon>
        <taxon>Pentapetalae</taxon>
        <taxon>asterids</taxon>
        <taxon>campanulids</taxon>
        <taxon>Asterales</taxon>
        <taxon>Asteraceae</taxon>
        <taxon>Asteroideae</taxon>
        <taxon>Anthemideae</taxon>
        <taxon>Anthemidinae</taxon>
        <taxon>Tanacetum</taxon>
    </lineage>
</organism>
<gene>
    <name evidence="2" type="ORF">Tci_921364</name>
</gene>
<evidence type="ECO:0000313" key="2">
    <source>
        <dbReference type="EMBL" id="GFD49395.1"/>
    </source>
</evidence>
<feature type="coiled-coil region" evidence="1">
    <location>
        <begin position="32"/>
        <end position="59"/>
    </location>
</feature>
<keyword evidence="1" id="KW-0175">Coiled coil</keyword>
<reference evidence="2" key="1">
    <citation type="journal article" date="2019" name="Sci. Rep.">
        <title>Draft genome of Tanacetum cinerariifolium, the natural source of mosquito coil.</title>
        <authorList>
            <person name="Yamashiro T."/>
            <person name="Shiraishi A."/>
            <person name="Satake H."/>
            <person name="Nakayama K."/>
        </authorList>
    </citation>
    <scope>NUCLEOTIDE SEQUENCE</scope>
</reference>
<accession>A0A699WP59</accession>